<dbReference type="KEGG" id="pmrn:116953957"/>
<keyword evidence="2" id="KW-0722">Serine protease inhibitor</keyword>
<dbReference type="CDD" id="cd00109">
    <property type="entry name" value="Kunitz-type"/>
    <property type="match status" value="1"/>
</dbReference>
<keyword evidence="4" id="KW-1133">Transmembrane helix</keyword>
<feature type="domain" description="BPTI/Kunitz inhibitor" evidence="6">
    <location>
        <begin position="28"/>
        <end position="78"/>
    </location>
</feature>
<dbReference type="SMART" id="SM00131">
    <property type="entry name" value="KU"/>
    <property type="match status" value="3"/>
</dbReference>
<proteinExistence type="predicted"/>
<dbReference type="RefSeq" id="XP_032830189.1">
    <property type="nucleotide sequence ID" value="XM_032974298.1"/>
</dbReference>
<feature type="domain" description="BPTI/Kunitz inhibitor" evidence="6">
    <location>
        <begin position="174"/>
        <end position="224"/>
    </location>
</feature>
<dbReference type="GeneID" id="116953957"/>
<dbReference type="AlphaFoldDB" id="A0AAJ7U6R5"/>
<evidence type="ECO:0000313" key="8">
    <source>
        <dbReference type="RefSeq" id="XP_032830189.1"/>
    </source>
</evidence>
<dbReference type="PROSITE" id="PS50279">
    <property type="entry name" value="BPTI_KUNITZ_2"/>
    <property type="match status" value="3"/>
</dbReference>
<dbReference type="PRINTS" id="PR00759">
    <property type="entry name" value="BASICPTASE"/>
</dbReference>
<evidence type="ECO:0000259" key="6">
    <source>
        <dbReference type="PROSITE" id="PS50279"/>
    </source>
</evidence>
<gene>
    <name evidence="8" type="primary">LOC116953957</name>
</gene>
<protein>
    <submittedName>
        <fullName evidence="8">Carboxypeptidase inhibitor SmCI-like isoform X1</fullName>
    </submittedName>
</protein>
<keyword evidence="3" id="KW-1015">Disulfide bond</keyword>
<dbReference type="FunFam" id="4.10.410.10:FF:000006">
    <property type="entry name" value="Serine peptidase inhibitor, Kunitz type 1"/>
    <property type="match status" value="2"/>
</dbReference>
<evidence type="ECO:0000256" key="2">
    <source>
        <dbReference type="ARBA" id="ARBA00022900"/>
    </source>
</evidence>
<dbReference type="InterPro" id="IPR036880">
    <property type="entry name" value="Kunitz_BPTI_sf"/>
</dbReference>
<evidence type="ECO:0000256" key="5">
    <source>
        <dbReference type="SAM" id="SignalP"/>
    </source>
</evidence>
<dbReference type="Proteomes" id="UP001318040">
    <property type="component" value="Chromosome 53"/>
</dbReference>
<dbReference type="PROSITE" id="PS00280">
    <property type="entry name" value="BPTI_KUNITZ_1"/>
    <property type="match status" value="2"/>
</dbReference>
<dbReference type="PANTHER" id="PTHR47247">
    <property type="entry name" value="KUNITZ-TYPE PROTEASE INHIBITOR 2"/>
    <property type="match status" value="1"/>
</dbReference>
<dbReference type="SUPFAM" id="SSF57362">
    <property type="entry name" value="BPTI-like"/>
    <property type="match status" value="3"/>
</dbReference>
<dbReference type="InterPro" id="IPR020901">
    <property type="entry name" value="Prtase_inh_Kunz-CS"/>
</dbReference>
<reference evidence="8" key="1">
    <citation type="submission" date="2025-08" db="UniProtKB">
        <authorList>
            <consortium name="RefSeq"/>
        </authorList>
    </citation>
    <scope>IDENTIFICATION</scope>
    <source>
        <tissue evidence="8">Sperm</tissue>
    </source>
</reference>
<keyword evidence="7" id="KW-1185">Reference proteome</keyword>
<dbReference type="Gene3D" id="4.10.410.10">
    <property type="entry name" value="Pancreatic trypsin inhibitor Kunitz domain"/>
    <property type="match status" value="3"/>
</dbReference>
<dbReference type="InterPro" id="IPR002223">
    <property type="entry name" value="Kunitz_BPTI"/>
</dbReference>
<dbReference type="GO" id="GO:0004867">
    <property type="term" value="F:serine-type endopeptidase inhibitor activity"/>
    <property type="evidence" value="ECO:0007669"/>
    <property type="project" value="UniProtKB-KW"/>
</dbReference>
<keyword evidence="4" id="KW-0472">Membrane</keyword>
<evidence type="ECO:0000256" key="1">
    <source>
        <dbReference type="ARBA" id="ARBA00022690"/>
    </source>
</evidence>
<feature type="transmembrane region" description="Helical" evidence="4">
    <location>
        <begin position="241"/>
        <end position="265"/>
    </location>
</feature>
<evidence type="ECO:0000313" key="7">
    <source>
        <dbReference type="Proteomes" id="UP001318040"/>
    </source>
</evidence>
<keyword evidence="1" id="KW-0646">Protease inhibitor</keyword>
<accession>A0AAJ7U6R5</accession>
<keyword evidence="4" id="KW-0812">Transmembrane</keyword>
<evidence type="ECO:0000256" key="3">
    <source>
        <dbReference type="ARBA" id="ARBA00023157"/>
    </source>
</evidence>
<keyword evidence="5" id="KW-0732">Signal</keyword>
<name>A0AAJ7U6R5_PETMA</name>
<feature type="domain" description="BPTI/Kunitz inhibitor" evidence="6">
    <location>
        <begin position="101"/>
        <end position="151"/>
    </location>
</feature>
<evidence type="ECO:0000256" key="4">
    <source>
        <dbReference type="SAM" id="Phobius"/>
    </source>
</evidence>
<organism evidence="7 8">
    <name type="scientific">Petromyzon marinus</name>
    <name type="common">Sea lamprey</name>
    <dbReference type="NCBI Taxonomy" id="7757"/>
    <lineage>
        <taxon>Eukaryota</taxon>
        <taxon>Metazoa</taxon>
        <taxon>Chordata</taxon>
        <taxon>Craniata</taxon>
        <taxon>Vertebrata</taxon>
        <taxon>Cyclostomata</taxon>
        <taxon>Hyperoartia</taxon>
        <taxon>Petromyzontiformes</taxon>
        <taxon>Petromyzontidae</taxon>
        <taxon>Petromyzon</taxon>
    </lineage>
</organism>
<dbReference type="PANTHER" id="PTHR47247:SF1">
    <property type="entry name" value="KUNITZ-TYPE PROTEASE INHIBITOR 2"/>
    <property type="match status" value="1"/>
</dbReference>
<feature type="signal peptide" evidence="5">
    <location>
        <begin position="1"/>
        <end position="18"/>
    </location>
</feature>
<feature type="chain" id="PRO_5042603363" evidence="5">
    <location>
        <begin position="19"/>
        <end position="302"/>
    </location>
</feature>
<sequence>MKMEILVLMCAAITVAAASGERRVPELCLAPPEVGLCRALIPKWYYDAAASECRSFNYGGCGGNDNKFSTQQECEERCLADAGENNITQEARMEGPTDDTCTAPMVEGPCLAAFLRWFYDAESQACREFTYGGCHGNKNNFESSAECMKACSTDRAVKSQRMPIQFEQPLQGVCTAPPFEGPCRASLRRWFYSPDDATCKEFIYGGCHANGNNFESQQDCAAVCSAPAGENQPHEERHNDLFVHVLGVLVAVLASLVVLVLLFLWMQRLRQRQTHLPEVFTVVRPNNPKQDDTEYLIPNIAS</sequence>
<dbReference type="Pfam" id="PF00014">
    <property type="entry name" value="Kunitz_BPTI"/>
    <property type="match status" value="3"/>
</dbReference>